<name>A0A377LQA1_ENTCL</name>
<gene>
    <name evidence="1" type="ORF">NCTC10005_00980</name>
</gene>
<evidence type="ECO:0000313" key="1">
    <source>
        <dbReference type="EMBL" id="STQ08319.1"/>
    </source>
</evidence>
<evidence type="ECO:0000313" key="2">
    <source>
        <dbReference type="Proteomes" id="UP000255106"/>
    </source>
</evidence>
<dbReference type="Proteomes" id="UP000255106">
    <property type="component" value="Unassembled WGS sequence"/>
</dbReference>
<dbReference type="EMBL" id="UGJB01000004">
    <property type="protein sequence ID" value="STQ08319.1"/>
    <property type="molecule type" value="Genomic_DNA"/>
</dbReference>
<accession>A0A377LQA1</accession>
<proteinExistence type="predicted"/>
<reference evidence="1 2" key="1">
    <citation type="submission" date="2018-06" db="EMBL/GenBank/DDBJ databases">
        <authorList>
            <consortium name="Pathogen Informatics"/>
            <person name="Doyle S."/>
        </authorList>
    </citation>
    <scope>NUCLEOTIDE SEQUENCE [LARGE SCALE GENOMIC DNA]</scope>
    <source>
        <strain evidence="1 2">NCTC10005</strain>
    </source>
</reference>
<organism evidence="1 2">
    <name type="scientific">Enterobacter cloacae</name>
    <dbReference type="NCBI Taxonomy" id="550"/>
    <lineage>
        <taxon>Bacteria</taxon>
        <taxon>Pseudomonadati</taxon>
        <taxon>Pseudomonadota</taxon>
        <taxon>Gammaproteobacteria</taxon>
        <taxon>Enterobacterales</taxon>
        <taxon>Enterobacteriaceae</taxon>
        <taxon>Enterobacter</taxon>
        <taxon>Enterobacter cloacae complex</taxon>
    </lineage>
</organism>
<sequence>MSLWLTHPLFVPSAIVGGHHCVMGDVAIAGIHYRAAVLHGSG</sequence>
<protein>
    <submittedName>
        <fullName evidence="1">Uncharacterized protein</fullName>
    </submittedName>
</protein>
<dbReference type="AlphaFoldDB" id="A0A377LQA1"/>